<dbReference type="EMBL" id="JACHJS010000001">
    <property type="protein sequence ID" value="MBB4963518.1"/>
    <property type="molecule type" value="Genomic_DNA"/>
</dbReference>
<feature type="transmembrane region" description="Helical" evidence="1">
    <location>
        <begin position="21"/>
        <end position="52"/>
    </location>
</feature>
<proteinExistence type="predicted"/>
<name>A0A7W7SZ01_9PSEU</name>
<comment type="caution">
    <text evidence="3">The sequence shown here is derived from an EMBL/GenBank/DDBJ whole genome shotgun (WGS) entry which is preliminary data.</text>
</comment>
<dbReference type="InterPro" id="IPR050051">
    <property type="entry name" value="EccE_dom"/>
</dbReference>
<evidence type="ECO:0000259" key="2">
    <source>
        <dbReference type="Pfam" id="PF11203"/>
    </source>
</evidence>
<keyword evidence="1" id="KW-1133">Transmembrane helix</keyword>
<sequence>MNDVRVRFSKRRSDGVLWGKSASQLVCLVVALFTAVAGAWVVAGVLVAVALVPVCGRPLVDFAPILLAQVVTRVTGEHEYRGGPFRLLPGEPGLDGPRLPGDLARLRFGAYSVGDRELGVVYEGDGGVTAAVEVRAETFALLDAADRARLVIGLGAVLNAVCRADSPIVRVQLLHRVVPDAGGDIRRDWEMHGNRDNPTASAVYEELLDDGGVRHESFLVLRLDPRRAGARITAAGGGDDGAAAVLFTEVVRVARGLRSAGLTVLGWVPPRGLGYLVRSAFDPSAKDVDPGLCHPMATSTSRSHYATDGAVHRTWWIDEWPRTEAGVPAGFLEPVLLGSTAPRTVSLVLEPLPARKAQTRIAVEAGADDARETLNRRIDRRTTRADRREAEDVHRREAELVDGFGHFRFLGFVSVTAPTTAELEVRAGLVEAALDEAAVEPRVLYWEQDQGFWAAALPFARGLR</sequence>
<protein>
    <recommendedName>
        <fullName evidence="2">Type VII secretion system protein EccE domain-containing protein</fullName>
    </recommendedName>
</protein>
<evidence type="ECO:0000256" key="1">
    <source>
        <dbReference type="SAM" id="Phobius"/>
    </source>
</evidence>
<accession>A0A7W7SZ01</accession>
<keyword evidence="1" id="KW-0472">Membrane</keyword>
<dbReference type="NCBIfam" id="NF042935">
    <property type="entry name" value="SCO6880_fam"/>
    <property type="match status" value="1"/>
</dbReference>
<keyword evidence="1" id="KW-0812">Transmembrane</keyword>
<feature type="domain" description="Type VII secretion system protein EccE" evidence="2">
    <location>
        <begin position="214"/>
        <end position="281"/>
    </location>
</feature>
<reference evidence="3 4" key="1">
    <citation type="submission" date="2020-08" db="EMBL/GenBank/DDBJ databases">
        <title>Sequencing the genomes of 1000 actinobacteria strains.</title>
        <authorList>
            <person name="Klenk H.-P."/>
        </authorList>
    </citation>
    <scope>NUCLEOTIDE SEQUENCE [LARGE SCALE GENOMIC DNA]</scope>
    <source>
        <strain evidence="3 4">DSM 45084</strain>
    </source>
</reference>
<evidence type="ECO:0000313" key="3">
    <source>
        <dbReference type="EMBL" id="MBB4963518.1"/>
    </source>
</evidence>
<keyword evidence="4" id="KW-1185">Reference proteome</keyword>
<dbReference type="Proteomes" id="UP000542674">
    <property type="component" value="Unassembled WGS sequence"/>
</dbReference>
<dbReference type="Pfam" id="PF11203">
    <property type="entry name" value="EccE"/>
    <property type="match status" value="1"/>
</dbReference>
<evidence type="ECO:0000313" key="4">
    <source>
        <dbReference type="Proteomes" id="UP000542674"/>
    </source>
</evidence>
<dbReference type="AlphaFoldDB" id="A0A7W7SZ01"/>
<dbReference type="InterPro" id="IPR049978">
    <property type="entry name" value="SCO6880-like"/>
</dbReference>
<organism evidence="3 4">
    <name type="scientific">Saccharothrix violaceirubra</name>
    <dbReference type="NCBI Taxonomy" id="413306"/>
    <lineage>
        <taxon>Bacteria</taxon>
        <taxon>Bacillati</taxon>
        <taxon>Actinomycetota</taxon>
        <taxon>Actinomycetes</taxon>
        <taxon>Pseudonocardiales</taxon>
        <taxon>Pseudonocardiaceae</taxon>
        <taxon>Saccharothrix</taxon>
    </lineage>
</organism>
<gene>
    <name evidence="3" type="ORF">F4559_000877</name>
</gene>
<dbReference type="RefSeq" id="WP_184666283.1">
    <property type="nucleotide sequence ID" value="NZ_BAABAI010000008.1"/>
</dbReference>